<dbReference type="RefSeq" id="WP_058491731.1">
    <property type="nucleotide sequence ID" value="NZ_LOCK01000050.1"/>
</dbReference>
<reference evidence="3 4" key="1">
    <citation type="submission" date="2015-12" db="EMBL/GenBank/DDBJ databases">
        <title>Draft Genome Sequence of Desulfitobacterium hafniense Strain DH, a Sulfate-reducing Bacterium Isolated from Paddy Soils.</title>
        <authorList>
            <person name="Bao P."/>
            <person name="Zhang X."/>
            <person name="Li G."/>
        </authorList>
    </citation>
    <scope>NUCLEOTIDE SEQUENCE [LARGE SCALE GENOMIC DNA]</scope>
    <source>
        <strain evidence="3 4">DH</strain>
    </source>
</reference>
<dbReference type="InterPro" id="IPR007522">
    <property type="entry name" value="CRISPR-assoc_prot_TM1795"/>
</dbReference>
<comment type="caution">
    <text evidence="3">The sequence shown here is derived from an EMBL/GenBank/DDBJ whole genome shotgun (WGS) entry which is preliminary data.</text>
</comment>
<evidence type="ECO:0000259" key="2">
    <source>
        <dbReference type="Pfam" id="PF03787"/>
    </source>
</evidence>
<dbReference type="EMBL" id="LOCK01000050">
    <property type="protein sequence ID" value="KTE90028.1"/>
    <property type="molecule type" value="Genomic_DNA"/>
</dbReference>
<protein>
    <recommendedName>
        <fullName evidence="2">CRISPR type III-associated protein domain-containing protein</fullName>
    </recommendedName>
</protein>
<gene>
    <name evidence="3" type="ORF">AT727_08860</name>
</gene>
<dbReference type="AlphaFoldDB" id="A0A0W1JEB2"/>
<dbReference type="Pfam" id="PF03787">
    <property type="entry name" value="RAMPs"/>
    <property type="match status" value="1"/>
</dbReference>
<name>A0A0W1JEB2_DESHA</name>
<dbReference type="OrthoDB" id="190500at2"/>
<dbReference type="GO" id="GO:0051607">
    <property type="term" value="P:defense response to virus"/>
    <property type="evidence" value="ECO:0007669"/>
    <property type="project" value="UniProtKB-KW"/>
</dbReference>
<evidence type="ECO:0000313" key="3">
    <source>
        <dbReference type="EMBL" id="KTE90028.1"/>
    </source>
</evidence>
<organism evidence="3 4">
    <name type="scientific">Desulfitobacterium hafniense</name>
    <name type="common">Desulfitobacterium frappieri</name>
    <dbReference type="NCBI Taxonomy" id="49338"/>
    <lineage>
        <taxon>Bacteria</taxon>
        <taxon>Bacillati</taxon>
        <taxon>Bacillota</taxon>
        <taxon>Clostridia</taxon>
        <taxon>Eubacteriales</taxon>
        <taxon>Desulfitobacteriaceae</taxon>
        <taxon>Desulfitobacterium</taxon>
    </lineage>
</organism>
<dbReference type="NCBIfam" id="TIGR01894">
    <property type="entry name" value="cas_TM1795_cmr1"/>
    <property type="match status" value="1"/>
</dbReference>
<evidence type="ECO:0000256" key="1">
    <source>
        <dbReference type="ARBA" id="ARBA00023118"/>
    </source>
</evidence>
<sequence>MLKELNKTVYKCRLITPMFLYGRSNEPELRASSLKGAMRFWWRAINGNLSLDELRKKEASLFGSSNIDIGRSPVNLRLISKSIVTRREKLLPHKDKGISSAFVSGSEIDIILSDFLPSSDHTYYEHLLETTLLLGGIGKRVRRGFGSILILEKNNEEYVTPKNIEGISALIALVNEECEVKREGNKLSFFGTFPSEYPYIETVEIGKSYSDYNNLLKKIGQVSHQVCLDGGSEYTGFAHFDKRLASPVYVSVIKLGENYHPLVTTLHVAFQEGFHPVGKNKQREFKEAIL</sequence>
<evidence type="ECO:0000313" key="4">
    <source>
        <dbReference type="Proteomes" id="UP000054623"/>
    </source>
</evidence>
<dbReference type="InterPro" id="IPR005537">
    <property type="entry name" value="RAMP_III_fam"/>
</dbReference>
<feature type="domain" description="CRISPR type III-associated protein" evidence="2">
    <location>
        <begin position="12"/>
        <end position="148"/>
    </location>
</feature>
<proteinExistence type="predicted"/>
<accession>A0A0W1JEB2</accession>
<keyword evidence="1" id="KW-0051">Antiviral defense</keyword>
<dbReference type="Proteomes" id="UP000054623">
    <property type="component" value="Unassembled WGS sequence"/>
</dbReference>